<dbReference type="InterPro" id="IPR014752">
    <property type="entry name" value="Arrestin-like_C"/>
</dbReference>
<reference evidence="4" key="1">
    <citation type="journal article" date="2018" name="Nat. Microbiol.">
        <title>Leveraging single-cell genomics to expand the fungal tree of life.</title>
        <authorList>
            <person name="Ahrendt S.R."/>
            <person name="Quandt C.A."/>
            <person name="Ciobanu D."/>
            <person name="Clum A."/>
            <person name="Salamov A."/>
            <person name="Andreopoulos B."/>
            <person name="Cheng J.F."/>
            <person name="Woyke T."/>
            <person name="Pelin A."/>
            <person name="Henrissat B."/>
            <person name="Reynolds N.K."/>
            <person name="Benny G.L."/>
            <person name="Smith M.E."/>
            <person name="James T.Y."/>
            <person name="Grigoriev I.V."/>
        </authorList>
    </citation>
    <scope>NUCLEOTIDE SEQUENCE [LARGE SCALE GENOMIC DNA]</scope>
</reference>
<dbReference type="InterPro" id="IPR014756">
    <property type="entry name" value="Ig_E-set"/>
</dbReference>
<feature type="region of interest" description="Disordered" evidence="1">
    <location>
        <begin position="209"/>
        <end position="450"/>
    </location>
</feature>
<dbReference type="Pfam" id="PF00339">
    <property type="entry name" value="Arrestin_N"/>
    <property type="match status" value="1"/>
</dbReference>
<dbReference type="EMBL" id="KZ995806">
    <property type="protein sequence ID" value="RKO89942.1"/>
    <property type="molecule type" value="Genomic_DNA"/>
</dbReference>
<dbReference type="Gene3D" id="2.60.40.640">
    <property type="match status" value="1"/>
</dbReference>
<dbReference type="Proteomes" id="UP000269721">
    <property type="component" value="Unassembled WGS sequence"/>
</dbReference>
<feature type="compositionally biased region" description="Low complexity" evidence="1">
    <location>
        <begin position="365"/>
        <end position="375"/>
    </location>
</feature>
<dbReference type="SUPFAM" id="SSF81296">
    <property type="entry name" value="E set domains"/>
    <property type="match status" value="1"/>
</dbReference>
<keyword evidence="4" id="KW-1185">Reference proteome</keyword>
<feature type="domain" description="Arrestin-like N-terminal" evidence="2">
    <location>
        <begin position="146"/>
        <end position="187"/>
    </location>
</feature>
<proteinExistence type="predicted"/>
<name>A0A4P9WCA0_9FUNG</name>
<organism evidence="3 4">
    <name type="scientific">Blyttiomyces helicus</name>
    <dbReference type="NCBI Taxonomy" id="388810"/>
    <lineage>
        <taxon>Eukaryota</taxon>
        <taxon>Fungi</taxon>
        <taxon>Fungi incertae sedis</taxon>
        <taxon>Chytridiomycota</taxon>
        <taxon>Chytridiomycota incertae sedis</taxon>
        <taxon>Chytridiomycetes</taxon>
        <taxon>Chytridiomycetes incertae sedis</taxon>
        <taxon>Blyttiomyces</taxon>
    </lineage>
</organism>
<protein>
    <recommendedName>
        <fullName evidence="2">Arrestin-like N-terminal domain-containing protein</fullName>
    </recommendedName>
</protein>
<evidence type="ECO:0000259" key="2">
    <source>
        <dbReference type="Pfam" id="PF00339"/>
    </source>
</evidence>
<dbReference type="OrthoDB" id="2333384at2759"/>
<feature type="region of interest" description="Disordered" evidence="1">
    <location>
        <begin position="1"/>
        <end position="37"/>
    </location>
</feature>
<dbReference type="InterPro" id="IPR011021">
    <property type="entry name" value="Arrestin-like_N"/>
</dbReference>
<feature type="compositionally biased region" description="Low complexity" evidence="1">
    <location>
        <begin position="25"/>
        <end position="37"/>
    </location>
</feature>
<evidence type="ECO:0000256" key="1">
    <source>
        <dbReference type="SAM" id="MobiDB-lite"/>
    </source>
</evidence>
<accession>A0A4P9WCA0</accession>
<dbReference type="AlphaFoldDB" id="A0A4P9WCA0"/>
<evidence type="ECO:0000313" key="4">
    <source>
        <dbReference type="Proteomes" id="UP000269721"/>
    </source>
</evidence>
<feature type="compositionally biased region" description="Low complexity" evidence="1">
    <location>
        <begin position="267"/>
        <end position="359"/>
    </location>
</feature>
<gene>
    <name evidence="3" type="ORF">BDK51DRAFT_42877</name>
</gene>
<sequence length="558" mass="57455">MSRLLQKGKGVPTMSLVPAKPPTPDTLSPDSASPSPASFIIDLPPDPEDVAFLLSSLDQAHDPASFRAAFSTYVDPPPVLLCGILKVNVPRNMPTASSIYVALVGTEKEDHPIQVPVVKQVYSEKATCWEGIATWDAAVAALGPGEVVGLAAGSFEFPFTFAIPADVPPTFSVEYGTVAYTLTATIYSGHALWPITASTPVEVRRTFPARARPPKSPAMPATQIPPPASLAPPMTALNLGAGGFSRPAVPASKGSARPSSRRNDAQSSRADGSSRVSSRGGTRSVPSSPVSSSSRSRTRASSGSSRTGTTSAPSSPVPSASASSRAANGALSASSSRTGSSSAPSSPEPSASAPSSAPSSPSPSSPDLSSRDTTPPTSPGHDAPSASSTPDLPLILPGPMRIATRAPSIARSNSSPELRTQALNDAPGPSAGRPHPPGHGLHHHSHSTVTASDALHLPLAPTHLASASAHPPAMRPAMPRIVVNARMESFKGPTAGREFGYSVDVPRPILRADQFAKVVLTIESGTESVGSVRNVECHLIERQSYRYVIGSVSPPPPP</sequence>
<feature type="compositionally biased region" description="Polar residues" evidence="1">
    <location>
        <begin position="410"/>
        <end position="423"/>
    </location>
</feature>
<evidence type="ECO:0000313" key="3">
    <source>
        <dbReference type="EMBL" id="RKO89942.1"/>
    </source>
</evidence>